<accession>A0ABD3SQY3</accession>
<evidence type="ECO:0000313" key="5">
    <source>
        <dbReference type="Proteomes" id="UP001530377"/>
    </source>
</evidence>
<evidence type="ECO:0008006" key="6">
    <source>
        <dbReference type="Google" id="ProtNLM"/>
    </source>
</evidence>
<evidence type="ECO:0000256" key="1">
    <source>
        <dbReference type="SAM" id="MobiDB-lite"/>
    </source>
</evidence>
<feature type="region of interest" description="Disordered" evidence="1">
    <location>
        <begin position="291"/>
        <end position="330"/>
    </location>
</feature>
<keyword evidence="2" id="KW-1133">Transmembrane helix</keyword>
<name>A0ABD3SQY3_9STRA</name>
<dbReference type="Proteomes" id="UP001530377">
    <property type="component" value="Unassembled WGS sequence"/>
</dbReference>
<feature type="region of interest" description="Disordered" evidence="1">
    <location>
        <begin position="215"/>
        <end position="260"/>
    </location>
</feature>
<feature type="region of interest" description="Disordered" evidence="1">
    <location>
        <begin position="174"/>
        <end position="193"/>
    </location>
</feature>
<reference evidence="4 5" key="1">
    <citation type="submission" date="2024-10" db="EMBL/GenBank/DDBJ databases">
        <title>Updated reference genomes for cyclostephanoid diatoms.</title>
        <authorList>
            <person name="Roberts W.R."/>
            <person name="Alverson A.J."/>
        </authorList>
    </citation>
    <scope>NUCLEOTIDE SEQUENCE [LARGE SCALE GENOMIC DNA]</scope>
    <source>
        <strain evidence="4 5">AJA228-03</strain>
    </source>
</reference>
<keyword evidence="5" id="KW-1185">Reference proteome</keyword>
<keyword evidence="2" id="KW-0812">Transmembrane</keyword>
<organism evidence="4 5">
    <name type="scientific">Cyclostephanos tholiformis</name>
    <dbReference type="NCBI Taxonomy" id="382380"/>
    <lineage>
        <taxon>Eukaryota</taxon>
        <taxon>Sar</taxon>
        <taxon>Stramenopiles</taxon>
        <taxon>Ochrophyta</taxon>
        <taxon>Bacillariophyta</taxon>
        <taxon>Coscinodiscophyceae</taxon>
        <taxon>Thalassiosirophycidae</taxon>
        <taxon>Stephanodiscales</taxon>
        <taxon>Stephanodiscaceae</taxon>
        <taxon>Cyclostephanos</taxon>
    </lineage>
</organism>
<dbReference type="CDD" id="cd22209">
    <property type="entry name" value="EMC10"/>
    <property type="match status" value="1"/>
</dbReference>
<sequence length="330" mass="35056">MKSHAALLGVFPLLFVEGVLAASSDIGKSYRVYHKLGNESRMTSRGTIKIAPTTDAEIGLVATFHPDDTAQLDVASFDAMVDSGALYTIVVLDGGGEMASSVSPYPPSKDTRHVSASVPGCSIRRSNLREKIGLSIGPTGNLLGVSYRPIISPLAPKTCHRIRPLLDRPEAIFGRKSEDEGGGDVGGGPSSSSSMPFKTTVYFDSHKPMMAIPTVLPEKTRPPPGLKWYRRNSKNNPSPLLGGARREDGGIPGVDDEPPPGSFKSTWMYRYWYILLPMAIVMLFGGVDDEEAKKQQQAAQSGGAGGVPAVTAGTVASSGSGAKQRRGKRD</sequence>
<gene>
    <name evidence="4" type="ORF">ACHAXA_005687</name>
</gene>
<evidence type="ECO:0000313" key="4">
    <source>
        <dbReference type="EMBL" id="KAL3826845.1"/>
    </source>
</evidence>
<evidence type="ECO:0000256" key="2">
    <source>
        <dbReference type="SAM" id="Phobius"/>
    </source>
</evidence>
<dbReference type="EMBL" id="JALLPB020000013">
    <property type="protein sequence ID" value="KAL3826845.1"/>
    <property type="molecule type" value="Genomic_DNA"/>
</dbReference>
<comment type="caution">
    <text evidence="4">The sequence shown here is derived from an EMBL/GenBank/DDBJ whole genome shotgun (WGS) entry which is preliminary data.</text>
</comment>
<evidence type="ECO:0000256" key="3">
    <source>
        <dbReference type="SAM" id="SignalP"/>
    </source>
</evidence>
<feature type="signal peptide" evidence="3">
    <location>
        <begin position="1"/>
        <end position="21"/>
    </location>
</feature>
<keyword evidence="3" id="KW-0732">Signal</keyword>
<feature type="chain" id="PRO_5044834904" description="ER membrane protein complex subunit 10" evidence="3">
    <location>
        <begin position="22"/>
        <end position="330"/>
    </location>
</feature>
<dbReference type="PANTHER" id="PTHR39219">
    <property type="entry name" value="ER MEMBRANE PROTEIN COMPLEX SUBUNIT 10"/>
    <property type="match status" value="1"/>
</dbReference>
<feature type="compositionally biased region" description="Low complexity" evidence="1">
    <location>
        <begin position="295"/>
        <end position="318"/>
    </location>
</feature>
<feature type="transmembrane region" description="Helical" evidence="2">
    <location>
        <begin position="267"/>
        <end position="287"/>
    </location>
</feature>
<protein>
    <recommendedName>
        <fullName evidence="6">ER membrane protein complex subunit 10</fullName>
    </recommendedName>
</protein>
<keyword evidence="2" id="KW-0472">Membrane</keyword>
<dbReference type="AlphaFoldDB" id="A0ABD3SQY3"/>
<dbReference type="PANTHER" id="PTHR39219:SF1">
    <property type="entry name" value="ER MEMBRANE PROTEIN COMPLEX SUBUNIT 10"/>
    <property type="match status" value="1"/>
</dbReference>
<proteinExistence type="predicted"/>